<evidence type="ECO:0000313" key="2">
    <source>
        <dbReference type="Proteomes" id="UP000069443"/>
    </source>
</evidence>
<evidence type="ECO:0000313" key="1">
    <source>
        <dbReference type="EMBL" id="GAS95480.1"/>
    </source>
</evidence>
<accession>A0A124E226</accession>
<dbReference type="OrthoDB" id="4762720at2"/>
<name>A0A124E226_MYCCR</name>
<comment type="caution">
    <text evidence="1">The sequence shown here is derived from an EMBL/GenBank/DDBJ whole genome shotgun (WGS) entry which is preliminary data.</text>
</comment>
<dbReference type="EMBL" id="BCSY01000039">
    <property type="protein sequence ID" value="GAS95480.1"/>
    <property type="molecule type" value="Genomic_DNA"/>
</dbReference>
<sequence>MTDADDIREWSDRHPVIHVRLDGDEKALREALKAAGVERFEIIHYTPLGWQKHLDGLDALAPGAAAAARIGIDLANRTIGYAFQNAGEGVPGLMETLSVGDNPRGSLGPAWLSKVVNGIAGTRPGMPKTKRRRLTDAFLQKVAEVYRANISYAPTEAVGAAFGVKSRMASTYVARARERGFLPPTTPGKKAA</sequence>
<dbReference type="AlphaFoldDB" id="A0A124E226"/>
<proteinExistence type="predicted"/>
<reference evidence="2" key="1">
    <citation type="journal article" date="2016" name="Genome Announc.">
        <title>Draft Genome Sequences of Five Rapidly Growing Mycobacterium Species, M. thermoresistibile, M. fortuitum subsp. acetamidolyticum, M. canariasense, M. brisbanense, and M. novocastrense.</title>
        <authorList>
            <person name="Katahira K."/>
            <person name="Ogura Y."/>
            <person name="Gotoh Y."/>
            <person name="Hayashi T."/>
        </authorList>
    </citation>
    <scope>NUCLEOTIDE SEQUENCE [LARGE SCALE GENOMIC DNA]</scope>
    <source>
        <strain evidence="2">JCM15298</strain>
    </source>
</reference>
<gene>
    <name evidence="1" type="ORF">RMCC_2446</name>
</gene>
<dbReference type="STRING" id="228230.RMCC_2446"/>
<dbReference type="RefSeq" id="WP_062656675.1">
    <property type="nucleotide sequence ID" value="NZ_BCSY01000039.1"/>
</dbReference>
<protein>
    <submittedName>
        <fullName evidence="1">Uncharacterized protein</fullName>
    </submittedName>
</protein>
<keyword evidence="2" id="KW-1185">Reference proteome</keyword>
<reference evidence="2" key="2">
    <citation type="submission" date="2016-02" db="EMBL/GenBank/DDBJ databases">
        <title>Draft genome sequence of five rapidly growing Mycobacterium species.</title>
        <authorList>
            <person name="Katahira K."/>
            <person name="Gotou Y."/>
            <person name="Iida K."/>
            <person name="Ogura Y."/>
            <person name="Hayashi T."/>
        </authorList>
    </citation>
    <scope>NUCLEOTIDE SEQUENCE [LARGE SCALE GENOMIC DNA]</scope>
    <source>
        <strain evidence="2">JCM15298</strain>
    </source>
</reference>
<organism evidence="1 2">
    <name type="scientific">Mycolicibacterium canariasense</name>
    <name type="common">Mycobacterium canariasense</name>
    <dbReference type="NCBI Taxonomy" id="228230"/>
    <lineage>
        <taxon>Bacteria</taxon>
        <taxon>Bacillati</taxon>
        <taxon>Actinomycetota</taxon>
        <taxon>Actinomycetes</taxon>
        <taxon>Mycobacteriales</taxon>
        <taxon>Mycobacteriaceae</taxon>
        <taxon>Mycolicibacterium</taxon>
    </lineage>
</organism>
<dbReference type="Proteomes" id="UP000069443">
    <property type="component" value="Unassembled WGS sequence"/>
</dbReference>